<proteinExistence type="predicted"/>
<dbReference type="Proteomes" id="UP000266188">
    <property type="component" value="Unassembled WGS sequence"/>
</dbReference>
<reference evidence="2" key="1">
    <citation type="submission" date="2017-02" db="EMBL/GenBank/DDBJ databases">
        <authorList>
            <person name="Tafer H."/>
            <person name="Lopandic K."/>
        </authorList>
    </citation>
    <scope>NUCLEOTIDE SEQUENCE [LARGE SCALE GENOMIC DNA]</scope>
    <source>
        <strain evidence="2">CBS 366.77</strain>
    </source>
</reference>
<dbReference type="SUPFAM" id="SSF56112">
    <property type="entry name" value="Protein kinase-like (PK-like)"/>
    <property type="match status" value="1"/>
</dbReference>
<dbReference type="AlphaFoldDB" id="A0A3A2Z7G5"/>
<comment type="caution">
    <text evidence="1">The sequence shown here is derived from an EMBL/GenBank/DDBJ whole genome shotgun (WGS) entry which is preliminary data.</text>
</comment>
<sequence length="230" mass="26694">MDLDALNSKLPLEFRLGRRLVVAKKAELLDIHWPTVCRLELTQPIFLTLIQLIGVLCPYIKACWPEWFLPPRVILKKQKSGWDDEFCREKTAYELLKPIQGTFIPYFYGEVTYDASPALVFSAIDGNNLFYLARHKFPENKDETLRKSLKDAFNALSSYGVEYRDEKLDNILWVDEQVMIVDFEQVKFDAWEENSNSASAESLMSEFKRTRNPGRLSSYRRALLSANGPR</sequence>
<gene>
    <name evidence="1" type="ORF">PHISCL_08622</name>
</gene>
<dbReference type="Gene3D" id="1.10.510.10">
    <property type="entry name" value="Transferase(Phosphotransferase) domain 1"/>
    <property type="match status" value="1"/>
</dbReference>
<accession>A0A3A2Z7G5</accession>
<organism evidence="1 2">
    <name type="scientific">Aspergillus sclerotialis</name>
    <dbReference type="NCBI Taxonomy" id="2070753"/>
    <lineage>
        <taxon>Eukaryota</taxon>
        <taxon>Fungi</taxon>
        <taxon>Dikarya</taxon>
        <taxon>Ascomycota</taxon>
        <taxon>Pezizomycotina</taxon>
        <taxon>Eurotiomycetes</taxon>
        <taxon>Eurotiomycetidae</taxon>
        <taxon>Eurotiales</taxon>
        <taxon>Aspergillaceae</taxon>
        <taxon>Aspergillus</taxon>
        <taxon>Aspergillus subgen. Polypaecilum</taxon>
    </lineage>
</organism>
<evidence type="ECO:0000313" key="2">
    <source>
        <dbReference type="Proteomes" id="UP000266188"/>
    </source>
</evidence>
<protein>
    <recommendedName>
        <fullName evidence="3">Phosphotransferase enzyme family</fullName>
    </recommendedName>
</protein>
<keyword evidence="2" id="KW-1185">Reference proteome</keyword>
<evidence type="ECO:0008006" key="3">
    <source>
        <dbReference type="Google" id="ProtNLM"/>
    </source>
</evidence>
<dbReference type="OrthoDB" id="2942798at2759"/>
<dbReference type="EMBL" id="MVGC01000458">
    <property type="protein sequence ID" value="RJE19039.1"/>
    <property type="molecule type" value="Genomic_DNA"/>
</dbReference>
<evidence type="ECO:0000313" key="1">
    <source>
        <dbReference type="EMBL" id="RJE19039.1"/>
    </source>
</evidence>
<name>A0A3A2Z7G5_9EURO</name>
<dbReference type="InterPro" id="IPR011009">
    <property type="entry name" value="Kinase-like_dom_sf"/>
</dbReference>